<dbReference type="PROSITE" id="PS00678">
    <property type="entry name" value="WD_REPEATS_1"/>
    <property type="match status" value="1"/>
</dbReference>
<feature type="repeat" description="WD" evidence="9">
    <location>
        <begin position="95"/>
        <end position="131"/>
    </location>
</feature>
<dbReference type="InterPro" id="IPR001680">
    <property type="entry name" value="WD40_rpt"/>
</dbReference>
<keyword evidence="4 9" id="KW-0853">WD repeat</keyword>
<dbReference type="Pfam" id="PF12931">
    <property type="entry name" value="TPR_Sec16"/>
    <property type="match status" value="1"/>
</dbReference>
<dbReference type="OrthoDB" id="542917at2759"/>
<evidence type="ECO:0000256" key="6">
    <source>
        <dbReference type="ARBA" id="ARBA00022824"/>
    </source>
</evidence>
<feature type="region of interest" description="Disordered" evidence="10">
    <location>
        <begin position="569"/>
        <end position="591"/>
    </location>
</feature>
<feature type="domain" description="Sec16 Sec23-binding" evidence="11">
    <location>
        <begin position="605"/>
        <end position="732"/>
    </location>
</feature>
<comment type="subcellular location">
    <subcellularLocation>
        <location evidence="1">Endoplasmic reticulum</location>
    </subcellularLocation>
</comment>
<dbReference type="GO" id="GO:0070971">
    <property type="term" value="C:endoplasmic reticulum exit site"/>
    <property type="evidence" value="ECO:0007669"/>
    <property type="project" value="TreeGrafter"/>
</dbReference>
<evidence type="ECO:0000256" key="3">
    <source>
        <dbReference type="ARBA" id="ARBA00022448"/>
    </source>
</evidence>
<dbReference type="InterPro" id="IPR024298">
    <property type="entry name" value="Sec16_Sec23-bd"/>
</dbReference>
<evidence type="ECO:0000313" key="13">
    <source>
        <dbReference type="Proteomes" id="UP000012073"/>
    </source>
</evidence>
<dbReference type="Gene3D" id="1.25.40.1030">
    <property type="match status" value="1"/>
</dbReference>
<dbReference type="InterPro" id="IPR036322">
    <property type="entry name" value="WD40_repeat_dom_sf"/>
</dbReference>
<dbReference type="GO" id="GO:0090110">
    <property type="term" value="P:COPII-coated vesicle cargo loading"/>
    <property type="evidence" value="ECO:0007669"/>
    <property type="project" value="TreeGrafter"/>
</dbReference>
<gene>
    <name evidence="12" type="ORF">CHC_T00004403001</name>
</gene>
<reference evidence="13" key="1">
    <citation type="journal article" date="2013" name="Proc. Natl. Acad. Sci. U.S.A.">
        <title>Genome structure and metabolic features in the red seaweed Chondrus crispus shed light on evolution of the Archaeplastida.</title>
        <authorList>
            <person name="Collen J."/>
            <person name="Porcel B."/>
            <person name="Carre W."/>
            <person name="Ball S.G."/>
            <person name="Chaparro C."/>
            <person name="Tonon T."/>
            <person name="Barbeyron T."/>
            <person name="Michel G."/>
            <person name="Noel B."/>
            <person name="Valentin K."/>
            <person name="Elias M."/>
            <person name="Artiguenave F."/>
            <person name="Arun A."/>
            <person name="Aury J.M."/>
            <person name="Barbosa-Neto J.F."/>
            <person name="Bothwell J.H."/>
            <person name="Bouget F.Y."/>
            <person name="Brillet L."/>
            <person name="Cabello-Hurtado F."/>
            <person name="Capella-Gutierrez S."/>
            <person name="Charrier B."/>
            <person name="Cladiere L."/>
            <person name="Cock J.M."/>
            <person name="Coelho S.M."/>
            <person name="Colleoni C."/>
            <person name="Czjzek M."/>
            <person name="Da Silva C."/>
            <person name="Delage L."/>
            <person name="Denoeud F."/>
            <person name="Deschamps P."/>
            <person name="Dittami S.M."/>
            <person name="Gabaldon T."/>
            <person name="Gachon C.M."/>
            <person name="Groisillier A."/>
            <person name="Herve C."/>
            <person name="Jabbari K."/>
            <person name="Katinka M."/>
            <person name="Kloareg B."/>
            <person name="Kowalczyk N."/>
            <person name="Labadie K."/>
            <person name="Leblanc C."/>
            <person name="Lopez P.J."/>
            <person name="McLachlan D.H."/>
            <person name="Meslet-Cladiere L."/>
            <person name="Moustafa A."/>
            <person name="Nehr Z."/>
            <person name="Nyvall Collen P."/>
            <person name="Panaud O."/>
            <person name="Partensky F."/>
            <person name="Poulain J."/>
            <person name="Rensing S.A."/>
            <person name="Rousvoal S."/>
            <person name="Samson G."/>
            <person name="Symeonidi A."/>
            <person name="Weissenbach J."/>
            <person name="Zambounis A."/>
            <person name="Wincker P."/>
            <person name="Boyen C."/>
        </authorList>
    </citation>
    <scope>NUCLEOTIDE SEQUENCE [LARGE SCALE GENOMIC DNA]</scope>
    <source>
        <strain evidence="13">cv. Stackhouse</strain>
    </source>
</reference>
<feature type="compositionally biased region" description="Low complexity" evidence="10">
    <location>
        <begin position="1101"/>
        <end position="1123"/>
    </location>
</feature>
<dbReference type="RefSeq" id="XP_005716292.1">
    <property type="nucleotide sequence ID" value="XM_005716235.1"/>
</dbReference>
<comment type="similarity">
    <text evidence="2">Belongs to the WD repeat SEC31 family.</text>
</comment>
<evidence type="ECO:0000256" key="5">
    <source>
        <dbReference type="ARBA" id="ARBA00022737"/>
    </source>
</evidence>
<evidence type="ECO:0000313" key="12">
    <source>
        <dbReference type="EMBL" id="CDF36473.1"/>
    </source>
</evidence>
<dbReference type="PhylomeDB" id="R7QFG1"/>
<dbReference type="Gene3D" id="2.130.10.10">
    <property type="entry name" value="YVTN repeat-like/Quinoprotein amine dehydrogenase"/>
    <property type="match status" value="1"/>
</dbReference>
<organism evidence="12 13">
    <name type="scientific">Chondrus crispus</name>
    <name type="common">Carrageen Irish moss</name>
    <name type="synonym">Polymorpha crispa</name>
    <dbReference type="NCBI Taxonomy" id="2769"/>
    <lineage>
        <taxon>Eukaryota</taxon>
        <taxon>Rhodophyta</taxon>
        <taxon>Florideophyceae</taxon>
        <taxon>Rhodymeniophycidae</taxon>
        <taxon>Gigartinales</taxon>
        <taxon>Gigartinaceae</taxon>
        <taxon>Chondrus</taxon>
    </lineage>
</organism>
<keyword evidence="3" id="KW-0813">Transport</keyword>
<dbReference type="Proteomes" id="UP000012073">
    <property type="component" value="Unassembled WGS sequence"/>
</dbReference>
<name>R7QFG1_CHOCR</name>
<protein>
    <recommendedName>
        <fullName evidence="11">Sec16 Sec23-binding domain-containing protein</fullName>
    </recommendedName>
</protein>
<keyword evidence="8" id="KW-0653">Protein transport</keyword>
<evidence type="ECO:0000256" key="8">
    <source>
        <dbReference type="ARBA" id="ARBA00022927"/>
    </source>
</evidence>
<accession>R7QFG1</accession>
<dbReference type="GO" id="GO:0007029">
    <property type="term" value="P:endoplasmic reticulum organization"/>
    <property type="evidence" value="ECO:0007669"/>
    <property type="project" value="TreeGrafter"/>
</dbReference>
<sequence length="1246" mass="131053">MGASETSFGPSASLELIAVDIQRSKLTPVSNIPSSHKFCAIEWGLPSRAHPFGLIASGLADGTVRIFDAAPLIRQNAGSVNDESTAVVYGSATTTKRHTGPVKSLSFNSFLPTRLATGGADGQVLVWDFNNVSAGPIARPLAESQATSNITQKEEITAIAWNRKVEHVLGTATNSGLLKVWDSNQGKRVLSIRNPRGRLRCSALEWHPEIATQIILACDEDQDSGATLWDLRNASAPVMSYTHHGPNGVSAMSWCPHDSDMLLTSSRDSRTVAVSVSTGEVLSEAPKTANWNFDVKWSPRIPGMYLSSSQDGTIAVNALMTTTTGPSVSSETANALAESFGEMAGGFQVGVQDQSPRAVDKPRVSYNLNRPPKWLKRPVSVSFGFGGRQTSLSSKGAGKVDIESFDESFSGLREACVELDTILLDMTADDPSPALRWCQQASAGSESAKDQMAWDALGMVFRQDCRRLVLKYLGFEPPSIEAGDDITMPVYGLPLSHALAIPVRSAPREIRTVSETLLNRADDIDAVTNGTGALNLDRPAPWEVTETRSGHDEVKASILDGDDSLAEVEETPTNKTNGVPGSKSQAGTSGSFVGKTREEIDVLVKKSVIVGDFKTAVEACLHVGRTADALIIAHAGGPDLWLETQAEYISNAGLSAGASIVGAIAGPKTKMDAYIRDAGNSGKESWKEALAVLMTYCPGEEISEACSSLGQRLLIAQNEAAALFCFICAGNTRMATTLWMRYRPLMAKPTSVMMADRIQRLSALVQKVRLLTAASTLGAGERQIGAVKALDEVSGSVLCEYGALLASQGDASLAVMYLSNLDANYTCMYGSAEMIQAHASEQLAMDDSATAASHNVASSSTPAYHPYNTGYSDSTYAYGNDGYSPGQAYGVASQPQYGAVSGALPPAPMAVPAPSFGATPPGPERYSSSLPPIPSNPVASRPTPPSVFASGAPSAERPFYDASAAYASVPAYGQDMYRAPPPPAPIVPAAIGAPSTGSYASPIPAGTAATAPLAPPPVGGRTAAPPIQGGTYGLEPPMGVVNTNLGLQTQSLAAPAPPPPPPNDATSSPPMSYHAKARPGSGASLPPSAEVAVAEQRRSRPMSSSGTPGGPPRRSTSTSSSLSALGSETVLLEKADVSKVPADQQVIVNSFRGAYMYALNQNSSPSYKRKMADVNKKLGRLLAGLNAGLVEAPVVELLIEVGSSIEKGNYDQATTVVKTLTKQHWDQNAQWIRGLKRLIDCVLTGR</sequence>
<dbReference type="SMART" id="SM00320">
    <property type="entry name" value="WD40"/>
    <property type="match status" value="6"/>
</dbReference>
<dbReference type="InterPro" id="IPR019775">
    <property type="entry name" value="WD40_repeat_CS"/>
</dbReference>
<feature type="compositionally biased region" description="Polar residues" evidence="10">
    <location>
        <begin position="571"/>
        <end position="591"/>
    </location>
</feature>
<keyword evidence="13" id="KW-1185">Reference proteome</keyword>
<evidence type="ECO:0000256" key="7">
    <source>
        <dbReference type="ARBA" id="ARBA00022892"/>
    </source>
</evidence>
<dbReference type="GO" id="GO:0015031">
    <property type="term" value="P:protein transport"/>
    <property type="evidence" value="ECO:0007669"/>
    <property type="project" value="UniProtKB-KW"/>
</dbReference>
<dbReference type="Pfam" id="PF00400">
    <property type="entry name" value="WD40"/>
    <property type="match status" value="1"/>
</dbReference>
<evidence type="ECO:0000256" key="10">
    <source>
        <dbReference type="SAM" id="MobiDB-lite"/>
    </source>
</evidence>
<evidence type="ECO:0000256" key="4">
    <source>
        <dbReference type="ARBA" id="ARBA00022574"/>
    </source>
</evidence>
<evidence type="ECO:0000256" key="1">
    <source>
        <dbReference type="ARBA" id="ARBA00004240"/>
    </source>
</evidence>
<dbReference type="InterPro" id="IPR040251">
    <property type="entry name" value="SEC31-like"/>
</dbReference>
<dbReference type="KEGG" id="ccp:CHC_T00004403001"/>
<keyword evidence="6" id="KW-0256">Endoplasmic reticulum</keyword>
<dbReference type="PANTHER" id="PTHR13923">
    <property type="entry name" value="SEC31-RELATED PROTEIN"/>
    <property type="match status" value="1"/>
</dbReference>
<evidence type="ECO:0000256" key="9">
    <source>
        <dbReference type="PROSITE-ProRule" id="PRU00221"/>
    </source>
</evidence>
<dbReference type="PROSITE" id="PS50294">
    <property type="entry name" value="WD_REPEATS_REGION"/>
    <property type="match status" value="1"/>
</dbReference>
<feature type="compositionally biased region" description="Polar residues" evidence="10">
    <location>
        <begin position="1041"/>
        <end position="1052"/>
    </location>
</feature>
<dbReference type="InterPro" id="IPR015943">
    <property type="entry name" value="WD40/YVTN_repeat-like_dom_sf"/>
</dbReference>
<dbReference type="PANTHER" id="PTHR13923:SF11">
    <property type="entry name" value="SECRETORY 31, ISOFORM D"/>
    <property type="match status" value="1"/>
</dbReference>
<dbReference type="SUPFAM" id="SSF50978">
    <property type="entry name" value="WD40 repeat-like"/>
    <property type="match status" value="1"/>
</dbReference>
<dbReference type="EMBL" id="HG001780">
    <property type="protein sequence ID" value="CDF36473.1"/>
    <property type="molecule type" value="Genomic_DNA"/>
</dbReference>
<feature type="region of interest" description="Disordered" evidence="10">
    <location>
        <begin position="914"/>
        <end position="952"/>
    </location>
</feature>
<dbReference type="AlphaFoldDB" id="R7QFG1"/>
<dbReference type="Gene3D" id="1.20.940.10">
    <property type="entry name" value="Functional domain of the splicing factor Prp18"/>
    <property type="match status" value="1"/>
</dbReference>
<keyword evidence="5" id="KW-0677">Repeat</keyword>
<keyword evidence="7" id="KW-0931">ER-Golgi transport</keyword>
<dbReference type="PROSITE" id="PS50082">
    <property type="entry name" value="WD_REPEATS_2"/>
    <property type="match status" value="1"/>
</dbReference>
<dbReference type="Gramene" id="CDF36473">
    <property type="protein sequence ID" value="CDF36473"/>
    <property type="gene ID" value="CHC_T00004403001"/>
</dbReference>
<dbReference type="OMA" id="WLERPCG"/>
<evidence type="ECO:0000256" key="2">
    <source>
        <dbReference type="ARBA" id="ARBA00009358"/>
    </source>
</evidence>
<proteinExistence type="inferred from homology"/>
<dbReference type="STRING" id="2769.R7QFG1"/>
<dbReference type="GO" id="GO:0030127">
    <property type="term" value="C:COPII vesicle coat"/>
    <property type="evidence" value="ECO:0007669"/>
    <property type="project" value="TreeGrafter"/>
</dbReference>
<dbReference type="GeneID" id="17323995"/>
<dbReference type="GO" id="GO:0005198">
    <property type="term" value="F:structural molecule activity"/>
    <property type="evidence" value="ECO:0007669"/>
    <property type="project" value="TreeGrafter"/>
</dbReference>
<feature type="region of interest" description="Disordered" evidence="10">
    <location>
        <begin position="1011"/>
        <end position="1123"/>
    </location>
</feature>
<evidence type="ECO:0000259" key="11">
    <source>
        <dbReference type="Pfam" id="PF12931"/>
    </source>
</evidence>